<evidence type="ECO:0000313" key="2">
    <source>
        <dbReference type="Proteomes" id="UP000474159"/>
    </source>
</evidence>
<protein>
    <submittedName>
        <fullName evidence="1">Uncharacterized protein</fullName>
    </submittedName>
</protein>
<keyword evidence="2" id="KW-1185">Reference proteome</keyword>
<dbReference type="Proteomes" id="UP000474159">
    <property type="component" value="Unassembled WGS sequence"/>
</dbReference>
<organism evidence="1 2">
    <name type="scientific">Methylobacterium soli</name>
    <dbReference type="NCBI Taxonomy" id="553447"/>
    <lineage>
        <taxon>Bacteria</taxon>
        <taxon>Pseudomonadati</taxon>
        <taxon>Pseudomonadota</taxon>
        <taxon>Alphaproteobacteria</taxon>
        <taxon>Hyphomicrobiales</taxon>
        <taxon>Methylobacteriaceae</taxon>
        <taxon>Methylobacterium</taxon>
    </lineage>
</organism>
<dbReference type="AlphaFoldDB" id="A0A6L3T596"/>
<dbReference type="OrthoDB" id="7363897at2"/>
<evidence type="ECO:0000313" key="1">
    <source>
        <dbReference type="EMBL" id="KAB1080383.1"/>
    </source>
</evidence>
<comment type="caution">
    <text evidence="1">The sequence shown here is derived from an EMBL/GenBank/DDBJ whole genome shotgun (WGS) entry which is preliminary data.</text>
</comment>
<name>A0A6L3T596_9HYPH</name>
<reference evidence="1 2" key="1">
    <citation type="submission" date="2019-09" db="EMBL/GenBank/DDBJ databases">
        <title>YIM 48816 draft genome.</title>
        <authorList>
            <person name="Jiang L."/>
        </authorList>
    </citation>
    <scope>NUCLEOTIDE SEQUENCE [LARGE SCALE GENOMIC DNA]</scope>
    <source>
        <strain evidence="1 2">YIM 48816</strain>
    </source>
</reference>
<accession>A0A6L3T596</accession>
<sequence length="68" mass="7701">MMILLSICLLSQPTTCREDRINLSYEASSPFICLRNGQSAIATWQAAHPEWHVARWRCAARGSEPKNL</sequence>
<dbReference type="RefSeq" id="WP_150998607.1">
    <property type="nucleotide sequence ID" value="NZ_VZZK01000005.1"/>
</dbReference>
<proteinExistence type="predicted"/>
<gene>
    <name evidence="1" type="ORF">F6X53_06710</name>
</gene>
<dbReference type="EMBL" id="VZZK01000005">
    <property type="protein sequence ID" value="KAB1080383.1"/>
    <property type="molecule type" value="Genomic_DNA"/>
</dbReference>